<keyword evidence="3" id="KW-1185">Reference proteome</keyword>
<name>A0A5B7KGS5_PORTR</name>
<dbReference type="Proteomes" id="UP000324222">
    <property type="component" value="Unassembled WGS sequence"/>
</dbReference>
<evidence type="ECO:0000256" key="1">
    <source>
        <dbReference type="SAM" id="MobiDB-lite"/>
    </source>
</evidence>
<feature type="compositionally biased region" description="Basic and acidic residues" evidence="1">
    <location>
        <begin position="42"/>
        <end position="56"/>
    </location>
</feature>
<accession>A0A5B7KGS5</accession>
<keyword evidence="2" id="KW-0378">Hydrolase</keyword>
<feature type="compositionally biased region" description="Acidic residues" evidence="1">
    <location>
        <begin position="147"/>
        <end position="174"/>
    </location>
</feature>
<organism evidence="2 3">
    <name type="scientific">Portunus trituberculatus</name>
    <name type="common">Swimming crab</name>
    <name type="synonym">Neptunus trituberculatus</name>
    <dbReference type="NCBI Taxonomy" id="210409"/>
    <lineage>
        <taxon>Eukaryota</taxon>
        <taxon>Metazoa</taxon>
        <taxon>Ecdysozoa</taxon>
        <taxon>Arthropoda</taxon>
        <taxon>Crustacea</taxon>
        <taxon>Multicrustacea</taxon>
        <taxon>Malacostraca</taxon>
        <taxon>Eumalacostraca</taxon>
        <taxon>Eucarida</taxon>
        <taxon>Decapoda</taxon>
        <taxon>Pleocyemata</taxon>
        <taxon>Brachyura</taxon>
        <taxon>Eubrachyura</taxon>
        <taxon>Portunoidea</taxon>
        <taxon>Portunidae</taxon>
        <taxon>Portuninae</taxon>
        <taxon>Portunus</taxon>
    </lineage>
</organism>
<evidence type="ECO:0000313" key="2">
    <source>
        <dbReference type="EMBL" id="MPD06024.1"/>
    </source>
</evidence>
<dbReference type="GO" id="GO:0004386">
    <property type="term" value="F:helicase activity"/>
    <property type="evidence" value="ECO:0007669"/>
    <property type="project" value="UniProtKB-KW"/>
</dbReference>
<keyword evidence="2" id="KW-0067">ATP-binding</keyword>
<dbReference type="AlphaFoldDB" id="A0A5B7KGS5"/>
<dbReference type="OrthoDB" id="372624at2759"/>
<feature type="compositionally biased region" description="Polar residues" evidence="1">
    <location>
        <begin position="69"/>
        <end position="85"/>
    </location>
</feature>
<sequence length="209" mass="24025">MCSFNLKYFSEEFHPEEPSDDDEATIAREDDNPEEQASELQLLHEESKQTMEDLLRDLPPGYLEEGDHTLSNSTDLDSTGESQGSSEEKEDRLSDKGRIHETSDNKERKEGDSLCEQKLGRGIKRKKVKLKSEDSDDAEKDARDKDFEAEESEEDNEETIEEQEEKEGEVNYEEELEDLQLYLIKVINSDTRSEGMSDLTLPEQLYCTA</sequence>
<proteinExistence type="predicted"/>
<feature type="compositionally biased region" description="Basic and acidic residues" evidence="1">
    <location>
        <begin position="86"/>
        <end position="112"/>
    </location>
</feature>
<dbReference type="EMBL" id="VSRR010148978">
    <property type="protein sequence ID" value="MPD06024.1"/>
    <property type="molecule type" value="Genomic_DNA"/>
</dbReference>
<evidence type="ECO:0000313" key="3">
    <source>
        <dbReference type="Proteomes" id="UP000324222"/>
    </source>
</evidence>
<feature type="region of interest" description="Disordered" evidence="1">
    <location>
        <begin position="1"/>
        <end position="174"/>
    </location>
</feature>
<reference evidence="2 3" key="1">
    <citation type="submission" date="2019-05" db="EMBL/GenBank/DDBJ databases">
        <title>Another draft genome of Portunus trituberculatus and its Hox gene families provides insights of decapod evolution.</title>
        <authorList>
            <person name="Jeong J.-H."/>
            <person name="Song I."/>
            <person name="Kim S."/>
            <person name="Choi T."/>
            <person name="Kim D."/>
            <person name="Ryu S."/>
            <person name="Kim W."/>
        </authorList>
    </citation>
    <scope>NUCLEOTIDE SEQUENCE [LARGE SCALE GENOMIC DNA]</scope>
    <source>
        <tissue evidence="2">Muscle</tissue>
    </source>
</reference>
<keyword evidence="2" id="KW-0347">Helicase</keyword>
<comment type="caution">
    <text evidence="2">The sequence shown here is derived from an EMBL/GenBank/DDBJ whole genome shotgun (WGS) entry which is preliminary data.</text>
</comment>
<protein>
    <submittedName>
        <fullName evidence="2">Helicase domino</fullName>
    </submittedName>
</protein>
<gene>
    <name evidence="2" type="primary">dom_2</name>
    <name evidence="2" type="ORF">E2C01_101803</name>
</gene>
<keyword evidence="2" id="KW-0547">Nucleotide-binding</keyword>